<dbReference type="GO" id="GO:0032259">
    <property type="term" value="P:methylation"/>
    <property type="evidence" value="ECO:0007669"/>
    <property type="project" value="UniProtKB-KW"/>
</dbReference>
<protein>
    <submittedName>
        <fullName evidence="5">N-6 DNA methylase</fullName>
    </submittedName>
</protein>
<feature type="domain" description="DNA methylase adenine-specific" evidence="4">
    <location>
        <begin position="158"/>
        <end position="358"/>
    </location>
</feature>
<organism evidence="5 6">
    <name type="scientific">Phototrophicus methaneseepsis</name>
    <dbReference type="NCBI Taxonomy" id="2710758"/>
    <lineage>
        <taxon>Bacteria</taxon>
        <taxon>Bacillati</taxon>
        <taxon>Chloroflexota</taxon>
        <taxon>Candidatus Thermofontia</taxon>
        <taxon>Phototrophicales</taxon>
        <taxon>Phototrophicaceae</taxon>
        <taxon>Phototrophicus</taxon>
    </lineage>
</organism>
<dbReference type="Pfam" id="PF02384">
    <property type="entry name" value="N6_Mtase"/>
    <property type="match status" value="1"/>
</dbReference>
<evidence type="ECO:0000256" key="3">
    <source>
        <dbReference type="ARBA" id="ARBA00022747"/>
    </source>
</evidence>
<dbReference type="Proteomes" id="UP000594468">
    <property type="component" value="Chromosome"/>
</dbReference>
<accession>A0A7S8EDD2</accession>
<dbReference type="InterPro" id="IPR002052">
    <property type="entry name" value="DNA_methylase_N6_adenine_CS"/>
</dbReference>
<dbReference type="InterPro" id="IPR029063">
    <property type="entry name" value="SAM-dependent_MTases_sf"/>
</dbReference>
<dbReference type="GO" id="GO:0003677">
    <property type="term" value="F:DNA binding"/>
    <property type="evidence" value="ECO:0007669"/>
    <property type="project" value="InterPro"/>
</dbReference>
<reference evidence="5 6" key="1">
    <citation type="submission" date="2020-02" db="EMBL/GenBank/DDBJ databases">
        <authorList>
            <person name="Zheng R.K."/>
            <person name="Sun C.M."/>
        </authorList>
    </citation>
    <scope>NUCLEOTIDE SEQUENCE [LARGE SCALE GENOMIC DNA]</scope>
    <source>
        <strain evidence="6">rifampicinis</strain>
    </source>
</reference>
<keyword evidence="1 5" id="KW-0489">Methyltransferase</keyword>
<dbReference type="GO" id="GO:0009307">
    <property type="term" value="P:DNA restriction-modification system"/>
    <property type="evidence" value="ECO:0007669"/>
    <property type="project" value="UniProtKB-KW"/>
</dbReference>
<evidence type="ECO:0000259" key="4">
    <source>
        <dbReference type="Pfam" id="PF02384"/>
    </source>
</evidence>
<keyword evidence="6" id="KW-1185">Reference proteome</keyword>
<dbReference type="KEGG" id="pmet:G4Y79_10995"/>
<dbReference type="RefSeq" id="WP_195172929.1">
    <property type="nucleotide sequence ID" value="NZ_CP062983.1"/>
</dbReference>
<proteinExistence type="predicted"/>
<dbReference type="PROSITE" id="PS00092">
    <property type="entry name" value="N6_MTASE"/>
    <property type="match status" value="1"/>
</dbReference>
<keyword evidence="2" id="KW-0808">Transferase</keyword>
<dbReference type="InterPro" id="IPR003356">
    <property type="entry name" value="DNA_methylase_A-5"/>
</dbReference>
<name>A0A7S8EDD2_9CHLR</name>
<evidence type="ECO:0000313" key="6">
    <source>
        <dbReference type="Proteomes" id="UP000594468"/>
    </source>
</evidence>
<gene>
    <name evidence="5" type="ORF">G4Y79_10995</name>
</gene>
<evidence type="ECO:0000313" key="5">
    <source>
        <dbReference type="EMBL" id="QPC84866.1"/>
    </source>
</evidence>
<dbReference type="PRINTS" id="PR00507">
    <property type="entry name" value="N12N6MTFRASE"/>
</dbReference>
<evidence type="ECO:0000256" key="1">
    <source>
        <dbReference type="ARBA" id="ARBA00022603"/>
    </source>
</evidence>
<keyword evidence="3" id="KW-0680">Restriction system</keyword>
<dbReference type="InterPro" id="IPR050953">
    <property type="entry name" value="N4_N6_ade-DNA_methylase"/>
</dbReference>
<dbReference type="Gene3D" id="3.40.50.150">
    <property type="entry name" value="Vaccinia Virus protein VP39"/>
    <property type="match status" value="1"/>
</dbReference>
<dbReference type="GO" id="GO:0009007">
    <property type="term" value="F:site-specific DNA-methyltransferase (adenine-specific) activity"/>
    <property type="evidence" value="ECO:0007669"/>
    <property type="project" value="UniProtKB-EC"/>
</dbReference>
<dbReference type="AlphaFoldDB" id="A0A7S8EDD2"/>
<dbReference type="SUPFAM" id="SSF53335">
    <property type="entry name" value="S-adenosyl-L-methionine-dependent methyltransferases"/>
    <property type="match status" value="1"/>
</dbReference>
<dbReference type="EMBL" id="CP062983">
    <property type="protein sequence ID" value="QPC84866.1"/>
    <property type="molecule type" value="Genomic_DNA"/>
</dbReference>
<dbReference type="PANTHER" id="PTHR33841:SF4">
    <property type="entry name" value="RESTRICTION MODIFICATION SYSTEM DNA SPECIFICITY DOMAIN"/>
    <property type="match status" value="1"/>
</dbReference>
<evidence type="ECO:0000256" key="2">
    <source>
        <dbReference type="ARBA" id="ARBA00022679"/>
    </source>
</evidence>
<sequence>MSKLVTARQIRFAFGSQSEPAQAAIPGLYAALSDPSLPHPAASSDVDWAQIGSQYHIPNAEPGRLFNSLHLYIASVALWLAAEAIHQRTGTSWQWMDVCNGNLFRQHGLLNVAPPQWMQPALSAIDITTYPEMDLQAPQGDLLKGLYHELVPRPVRHAQGAYYTPDWLVQHVLEQVGYDGTTTLLDPACGSGSFLAAAIQRAIQMGHADDILARIAGIDNSEIAVLTAKTALILSLPTWPPETNLPIYHADTLFNDLNLPTFDFVVGNPPWVNWQHLSTQYREQTRPLWVSYGLFSHTGMDSILGKGKKDLATLFTCVVADRYLADGGTLAFLLSRSTLKSGGAGAGFRSYLAEHGPLTVTHIDDVSRLTTYGGSKLDTIVLYANKSLSHQPMIDAMASYTLWHVSGRRRQFEDSRLSTILKATTRHPMHAQPIDTSDTGSPWISAPQQALSGLHKLLGPSDYEAHAGVYTGGANGVYWLEVLAHHGETLTIRNQADTGKKSIKQVQATIESALVYPLLRGSDVTRWQAYPTTTILMVQDPQTRRGYDEDWLQAHYPLTYAYLAQFKETLIKRAAYQRYFKQSAPFYTMFDVGHYTFAPYKVVWQGIGAQSMQAAVVGPNEGHPVMTNQAMHPFVGLDNEDEAHYLAACLNSLPFNFALVTHSQAGGKSFAQAGILKRLRIPQYDPTNSLHSQLANFSLLAHNGTITSDLDHLSATLWHILPQEMDTMRQNIRIWQR</sequence>
<dbReference type="PANTHER" id="PTHR33841">
    <property type="entry name" value="DNA METHYLTRANSFERASE YEEA-RELATED"/>
    <property type="match status" value="1"/>
</dbReference>
<dbReference type="GO" id="GO:0008170">
    <property type="term" value="F:N-methyltransferase activity"/>
    <property type="evidence" value="ECO:0007669"/>
    <property type="project" value="InterPro"/>
</dbReference>
<dbReference type="CDD" id="cd02440">
    <property type="entry name" value="AdoMet_MTases"/>
    <property type="match status" value="1"/>
</dbReference>